<evidence type="ECO:0000256" key="1">
    <source>
        <dbReference type="ARBA" id="ARBA00004141"/>
    </source>
</evidence>
<gene>
    <name evidence="7" type="ORF">P6N53_06390</name>
</gene>
<name>A0AAW7ZCA3_9FIRM</name>
<dbReference type="EMBL" id="JARPTC010000008">
    <property type="protein sequence ID" value="MDO7786849.1"/>
    <property type="molecule type" value="Genomic_DNA"/>
</dbReference>
<feature type="transmembrane region" description="Helical" evidence="5">
    <location>
        <begin position="98"/>
        <end position="119"/>
    </location>
</feature>
<dbReference type="PANTHER" id="PTHR37422:SF13">
    <property type="entry name" value="LIPOPOLYSACCHARIDE BIOSYNTHESIS PROTEIN PA4999-RELATED"/>
    <property type="match status" value="1"/>
</dbReference>
<keyword evidence="4 5" id="KW-0472">Membrane</keyword>
<evidence type="ECO:0000256" key="4">
    <source>
        <dbReference type="ARBA" id="ARBA00023136"/>
    </source>
</evidence>
<reference evidence="7" key="2">
    <citation type="submission" date="2023-03" db="EMBL/GenBank/DDBJ databases">
        <authorList>
            <person name="Zhang Z."/>
        </authorList>
    </citation>
    <scope>NUCLEOTIDE SEQUENCE</scope>
    <source>
        <strain evidence="7">DSA</strain>
    </source>
</reference>
<dbReference type="AlphaFoldDB" id="A0AAW7ZCA3"/>
<evidence type="ECO:0000256" key="3">
    <source>
        <dbReference type="ARBA" id="ARBA00022989"/>
    </source>
</evidence>
<feature type="transmembrane region" description="Helical" evidence="5">
    <location>
        <begin position="269"/>
        <end position="291"/>
    </location>
</feature>
<feature type="transmembrane region" description="Helical" evidence="5">
    <location>
        <begin position="417"/>
        <end position="436"/>
    </location>
</feature>
<evidence type="ECO:0000313" key="7">
    <source>
        <dbReference type="EMBL" id="MDO7786849.1"/>
    </source>
</evidence>
<feature type="domain" description="O-antigen ligase-related" evidence="6">
    <location>
        <begin position="226"/>
        <end position="394"/>
    </location>
</feature>
<reference evidence="7" key="1">
    <citation type="journal article" date="2023" name="J. Hazard. Mater.">
        <title>Anaerobic biodegradation of pyrene and benzo[a]pyrene by a new sulfate-reducing Desulforamulus aquiferis strain DSA.</title>
        <authorList>
            <person name="Zhang Z."/>
            <person name="Sun J."/>
            <person name="Gong X."/>
            <person name="Wang C."/>
            <person name="Wang H."/>
        </authorList>
    </citation>
    <scope>NUCLEOTIDE SEQUENCE</scope>
    <source>
        <strain evidence="7">DSA</strain>
    </source>
</reference>
<dbReference type="GO" id="GO:0016020">
    <property type="term" value="C:membrane"/>
    <property type="evidence" value="ECO:0007669"/>
    <property type="project" value="UniProtKB-SubCell"/>
</dbReference>
<sequence length="485" mass="54826">MEPYKFLVIIAVLISVGVFYFIIPRVWRLGLAIWSSVFQIYTIPILGIYPSVGLLSSLALWPEAIKNKRILKWEPIALLIGLLVIHGMSLLWSDDIRLGFRTIIYLLPFIIVFCASYNLALENLYKLREILSIFVISALTVASIVIIFRVAPSLEEMFLHSTIAKLFINPNTLENLYTTERNNILDPVKSGAFFVNANIAACYLGICSFISWGIGEAYQLKWYKVASVLLWISVWFTGSKAGIILIYTLSIAGYLLYKYHNKKLNLYQLLKSLAIYNTISLCVAIVVFWFIPFMHSVSNVDNKYVVEDKKETSAISRIAVDFVEQSSSTTNIRVEIWKYGLQSFKDSPILGQGFGGWQQGFADYAQTVEINNKFPPHNTIIYLWSQSGIIAAFLGIFFIVSIIRFGWNALKVSDTELSVLTITTTFVFLWVFIHGMAENWGILGDVHIQPILGLMLGMTYAKLCSLKKDKGEVNETRNNISSSAL</sequence>
<dbReference type="Pfam" id="PF04932">
    <property type="entry name" value="Wzy_C"/>
    <property type="match status" value="1"/>
</dbReference>
<dbReference type="PANTHER" id="PTHR37422">
    <property type="entry name" value="TEICHURONIC ACID BIOSYNTHESIS PROTEIN TUAE"/>
    <property type="match status" value="1"/>
</dbReference>
<feature type="transmembrane region" description="Helical" evidence="5">
    <location>
        <begin position="442"/>
        <end position="461"/>
    </location>
</feature>
<feature type="transmembrane region" description="Helical" evidence="5">
    <location>
        <begin position="228"/>
        <end position="257"/>
    </location>
</feature>
<protein>
    <submittedName>
        <fullName evidence="7">O-antigen ligase family protein</fullName>
    </submittedName>
</protein>
<keyword evidence="2 5" id="KW-0812">Transmembrane</keyword>
<comment type="subcellular location">
    <subcellularLocation>
        <location evidence="1">Membrane</location>
        <topology evidence="1">Multi-pass membrane protein</topology>
    </subcellularLocation>
</comment>
<dbReference type="RefSeq" id="WP_304541966.1">
    <property type="nucleotide sequence ID" value="NZ_JARPTC010000008.1"/>
</dbReference>
<comment type="caution">
    <text evidence="7">The sequence shown here is derived from an EMBL/GenBank/DDBJ whole genome shotgun (WGS) entry which is preliminary data.</text>
</comment>
<feature type="transmembrane region" description="Helical" evidence="5">
    <location>
        <begin position="7"/>
        <end position="27"/>
    </location>
</feature>
<evidence type="ECO:0000259" key="6">
    <source>
        <dbReference type="Pfam" id="PF04932"/>
    </source>
</evidence>
<organism evidence="7 8">
    <name type="scientific">Desulforamulus aquiferis</name>
    <dbReference type="NCBI Taxonomy" id="1397668"/>
    <lineage>
        <taxon>Bacteria</taxon>
        <taxon>Bacillati</taxon>
        <taxon>Bacillota</taxon>
        <taxon>Clostridia</taxon>
        <taxon>Eubacteriales</taxon>
        <taxon>Peptococcaceae</taxon>
        <taxon>Desulforamulus</taxon>
    </lineage>
</organism>
<evidence type="ECO:0000256" key="2">
    <source>
        <dbReference type="ARBA" id="ARBA00022692"/>
    </source>
</evidence>
<feature type="transmembrane region" description="Helical" evidence="5">
    <location>
        <begin position="131"/>
        <end position="151"/>
    </location>
</feature>
<dbReference type="Proteomes" id="UP001172911">
    <property type="component" value="Unassembled WGS sequence"/>
</dbReference>
<evidence type="ECO:0000256" key="5">
    <source>
        <dbReference type="SAM" id="Phobius"/>
    </source>
</evidence>
<keyword evidence="8" id="KW-1185">Reference proteome</keyword>
<proteinExistence type="predicted"/>
<accession>A0AAW7ZCA3</accession>
<dbReference type="InterPro" id="IPR007016">
    <property type="entry name" value="O-antigen_ligase-rel_domated"/>
</dbReference>
<keyword evidence="3 5" id="KW-1133">Transmembrane helix</keyword>
<feature type="transmembrane region" description="Helical" evidence="5">
    <location>
        <begin position="73"/>
        <end position="92"/>
    </location>
</feature>
<keyword evidence="7" id="KW-0436">Ligase</keyword>
<evidence type="ECO:0000313" key="8">
    <source>
        <dbReference type="Proteomes" id="UP001172911"/>
    </source>
</evidence>
<dbReference type="InterPro" id="IPR051533">
    <property type="entry name" value="WaaL-like"/>
</dbReference>
<feature type="transmembrane region" description="Helical" evidence="5">
    <location>
        <begin position="381"/>
        <end position="405"/>
    </location>
</feature>
<feature type="transmembrane region" description="Helical" evidence="5">
    <location>
        <begin position="39"/>
        <end position="61"/>
    </location>
</feature>
<dbReference type="GO" id="GO:0016874">
    <property type="term" value="F:ligase activity"/>
    <property type="evidence" value="ECO:0007669"/>
    <property type="project" value="UniProtKB-KW"/>
</dbReference>